<organism evidence="4">
    <name type="scientific">Symploca sp. SIO1C4</name>
    <dbReference type="NCBI Taxonomy" id="2607765"/>
    <lineage>
        <taxon>Bacteria</taxon>
        <taxon>Bacillati</taxon>
        <taxon>Cyanobacteriota</taxon>
        <taxon>Cyanophyceae</taxon>
        <taxon>Coleofasciculales</taxon>
        <taxon>Coleofasciculaceae</taxon>
        <taxon>Symploca</taxon>
    </lineage>
</organism>
<keyword evidence="2 4" id="KW-0808">Transferase</keyword>
<evidence type="ECO:0000256" key="1">
    <source>
        <dbReference type="ARBA" id="ARBA00022603"/>
    </source>
</evidence>
<dbReference type="GO" id="GO:0032259">
    <property type="term" value="P:methylation"/>
    <property type="evidence" value="ECO:0007669"/>
    <property type="project" value="UniProtKB-KW"/>
</dbReference>
<name>A0A6B3NCK9_9CYAN</name>
<dbReference type="Gene3D" id="3.40.50.150">
    <property type="entry name" value="Vaccinia Virus protein VP39"/>
    <property type="match status" value="1"/>
</dbReference>
<feature type="domain" description="Methyltransferase" evidence="3">
    <location>
        <begin position="61"/>
        <end position="151"/>
    </location>
</feature>
<dbReference type="InterPro" id="IPR041698">
    <property type="entry name" value="Methyltransf_25"/>
</dbReference>
<accession>A0A6B3NCK9</accession>
<keyword evidence="1 4" id="KW-0489">Methyltransferase</keyword>
<protein>
    <submittedName>
        <fullName evidence="4">Class I SAM-dependent methyltransferase</fullName>
    </submittedName>
</protein>
<reference evidence="4" key="1">
    <citation type="submission" date="2019-11" db="EMBL/GenBank/DDBJ databases">
        <title>Genomic insights into an expanded diversity of filamentous marine cyanobacteria reveals the extraordinary biosynthetic potential of Moorea and Okeania.</title>
        <authorList>
            <person name="Ferreira Leao T."/>
            <person name="Wang M."/>
            <person name="Moss N."/>
            <person name="Da Silva R."/>
            <person name="Sanders J."/>
            <person name="Nurk S."/>
            <person name="Gurevich A."/>
            <person name="Humphrey G."/>
            <person name="Reher R."/>
            <person name="Zhu Q."/>
            <person name="Belda-Ferre P."/>
            <person name="Glukhov E."/>
            <person name="Rex R."/>
            <person name="Dorrestein P.C."/>
            <person name="Knight R."/>
            <person name="Pevzner P."/>
            <person name="Gerwick W.H."/>
            <person name="Gerwick L."/>
        </authorList>
    </citation>
    <scope>NUCLEOTIDE SEQUENCE</scope>
    <source>
        <strain evidence="4">SIO1C4</strain>
    </source>
</reference>
<evidence type="ECO:0000259" key="3">
    <source>
        <dbReference type="Pfam" id="PF13649"/>
    </source>
</evidence>
<dbReference type="InterPro" id="IPR051052">
    <property type="entry name" value="Diverse_substrate_MTase"/>
</dbReference>
<dbReference type="SUPFAM" id="SSF53335">
    <property type="entry name" value="S-adenosyl-L-methionine-dependent methyltransferases"/>
    <property type="match status" value="1"/>
</dbReference>
<dbReference type="CDD" id="cd02440">
    <property type="entry name" value="AdoMet_MTases"/>
    <property type="match status" value="1"/>
</dbReference>
<dbReference type="EMBL" id="JAAHFQ010000651">
    <property type="protein sequence ID" value="NER30829.1"/>
    <property type="molecule type" value="Genomic_DNA"/>
</dbReference>
<dbReference type="Pfam" id="PF13649">
    <property type="entry name" value="Methyltransf_25"/>
    <property type="match status" value="1"/>
</dbReference>
<dbReference type="AlphaFoldDB" id="A0A6B3NCK9"/>
<sequence length="279" mass="31818">MKDSESEQSWYSQVADAYTSQQRKSWYGAVADAYNRVRPRYSQELVGRVLELAQVPQDAVILEIGCGPGTATTSFAQLGLEMVCLEPNQEACQLARLNCAQYPNVEIKNTSFEEWDLLPQQFNIVLAATSFHWVSPEIGYPKVINALKDDGSLILLWNTALQPQYEVFQILKEVYQTYALSLAKYEHRVTQEESIKKFGQTVVNSGYFKDLVYEQLASELTYSIDDYLALLSTYSPYIMLEPQQRNSLFQALKEVLERNCLGRVSLSYLSAFHIAQKSR</sequence>
<dbReference type="PANTHER" id="PTHR44942">
    <property type="entry name" value="METHYLTRANSF_11 DOMAIN-CONTAINING PROTEIN"/>
    <property type="match status" value="1"/>
</dbReference>
<dbReference type="GO" id="GO:0008168">
    <property type="term" value="F:methyltransferase activity"/>
    <property type="evidence" value="ECO:0007669"/>
    <property type="project" value="UniProtKB-KW"/>
</dbReference>
<proteinExistence type="predicted"/>
<dbReference type="InterPro" id="IPR029063">
    <property type="entry name" value="SAM-dependent_MTases_sf"/>
</dbReference>
<evidence type="ECO:0000256" key="2">
    <source>
        <dbReference type="ARBA" id="ARBA00022679"/>
    </source>
</evidence>
<evidence type="ECO:0000313" key="4">
    <source>
        <dbReference type="EMBL" id="NER30829.1"/>
    </source>
</evidence>
<dbReference type="PANTHER" id="PTHR44942:SF4">
    <property type="entry name" value="METHYLTRANSFERASE TYPE 11 DOMAIN-CONTAINING PROTEIN"/>
    <property type="match status" value="1"/>
</dbReference>
<comment type="caution">
    <text evidence="4">The sequence shown here is derived from an EMBL/GenBank/DDBJ whole genome shotgun (WGS) entry which is preliminary data.</text>
</comment>
<gene>
    <name evidence="4" type="ORF">F6J89_25225</name>
</gene>